<evidence type="ECO:0000256" key="3">
    <source>
        <dbReference type="ARBA" id="ARBA00023274"/>
    </source>
</evidence>
<evidence type="ECO:0000256" key="2">
    <source>
        <dbReference type="ARBA" id="ARBA00022980"/>
    </source>
</evidence>
<dbReference type="InterPro" id="IPR021137">
    <property type="entry name" value="Ribosomal_bL35-like"/>
</dbReference>
<reference evidence="7 8" key="1">
    <citation type="journal article" date="2016" name="Nat. Commun.">
        <title>Thousands of microbial genomes shed light on interconnected biogeochemical processes in an aquifer system.</title>
        <authorList>
            <person name="Anantharaman K."/>
            <person name="Brown C.T."/>
            <person name="Hug L.A."/>
            <person name="Sharon I."/>
            <person name="Castelle C.J."/>
            <person name="Probst A.J."/>
            <person name="Thomas B.C."/>
            <person name="Singh A."/>
            <person name="Wilkins M.J."/>
            <person name="Karaoz U."/>
            <person name="Brodie E.L."/>
            <person name="Williams K.H."/>
            <person name="Hubbard S.S."/>
            <person name="Banfield J.F."/>
        </authorList>
    </citation>
    <scope>NUCLEOTIDE SEQUENCE [LARGE SCALE GENOMIC DNA]</scope>
</reference>
<dbReference type="STRING" id="1802525.A2975_00400"/>
<dbReference type="GO" id="GO:0015934">
    <property type="term" value="C:large ribosomal subunit"/>
    <property type="evidence" value="ECO:0007669"/>
    <property type="project" value="TreeGrafter"/>
</dbReference>
<dbReference type="GO" id="GO:0006412">
    <property type="term" value="P:translation"/>
    <property type="evidence" value="ECO:0007669"/>
    <property type="project" value="UniProtKB-UniRule"/>
</dbReference>
<comment type="caution">
    <text evidence="7">The sequence shown here is derived from an EMBL/GenBank/DDBJ whole genome shotgun (WGS) entry which is preliminary data.</text>
</comment>
<name>A0A1F8BXM4_9BACT</name>
<gene>
    <name evidence="5" type="primary">rpmI</name>
    <name evidence="7" type="ORF">A2975_00400</name>
</gene>
<dbReference type="InterPro" id="IPR018265">
    <property type="entry name" value="Ribosomal_bL35_CS"/>
</dbReference>
<dbReference type="InterPro" id="IPR001706">
    <property type="entry name" value="Ribosomal_bL35"/>
</dbReference>
<evidence type="ECO:0000256" key="1">
    <source>
        <dbReference type="ARBA" id="ARBA00006598"/>
    </source>
</evidence>
<keyword evidence="3 5" id="KW-0687">Ribonucleoprotein</keyword>
<dbReference type="PANTHER" id="PTHR33343">
    <property type="entry name" value="54S RIBOSOMAL PROTEIN BL35M"/>
    <property type="match status" value="1"/>
</dbReference>
<dbReference type="PANTHER" id="PTHR33343:SF1">
    <property type="entry name" value="LARGE RIBOSOMAL SUBUNIT PROTEIN BL35M"/>
    <property type="match status" value="1"/>
</dbReference>
<dbReference type="FunFam" id="4.10.410.60:FF:000001">
    <property type="entry name" value="50S ribosomal protein L35"/>
    <property type="match status" value="1"/>
</dbReference>
<evidence type="ECO:0000256" key="5">
    <source>
        <dbReference type="HAMAP-Rule" id="MF_00514"/>
    </source>
</evidence>
<proteinExistence type="inferred from homology"/>
<sequence length="72" mass="8386">MPKMKTRKSATKRFKVTGSGKIMRRRSFTSHLNTKKSRKKTLKAKKDVLVTGFYEKKLRKAMGLRKKKNAKS</sequence>
<evidence type="ECO:0000313" key="8">
    <source>
        <dbReference type="Proteomes" id="UP000178429"/>
    </source>
</evidence>
<dbReference type="Gene3D" id="4.10.410.60">
    <property type="match status" value="1"/>
</dbReference>
<dbReference type="AlphaFoldDB" id="A0A1F8BXM4"/>
<dbReference type="EMBL" id="MGHL01000017">
    <property type="protein sequence ID" value="OGM68817.1"/>
    <property type="molecule type" value="Genomic_DNA"/>
</dbReference>
<evidence type="ECO:0000256" key="6">
    <source>
        <dbReference type="RuleBase" id="RU000568"/>
    </source>
</evidence>
<dbReference type="GO" id="GO:0003735">
    <property type="term" value="F:structural constituent of ribosome"/>
    <property type="evidence" value="ECO:0007669"/>
    <property type="project" value="InterPro"/>
</dbReference>
<comment type="similarity">
    <text evidence="1 5 6">Belongs to the bacterial ribosomal protein bL35 family.</text>
</comment>
<dbReference type="PROSITE" id="PS00936">
    <property type="entry name" value="RIBOSOMAL_L35"/>
    <property type="match status" value="1"/>
</dbReference>
<protein>
    <recommendedName>
        <fullName evidence="4 5">Large ribosomal subunit protein bL35</fullName>
    </recommendedName>
</protein>
<dbReference type="SUPFAM" id="SSF143034">
    <property type="entry name" value="L35p-like"/>
    <property type="match status" value="1"/>
</dbReference>
<evidence type="ECO:0000256" key="4">
    <source>
        <dbReference type="ARBA" id="ARBA00071664"/>
    </source>
</evidence>
<dbReference type="Pfam" id="PF01632">
    <property type="entry name" value="Ribosomal_L35p"/>
    <property type="match status" value="1"/>
</dbReference>
<keyword evidence="2 5" id="KW-0689">Ribosomal protein</keyword>
<dbReference type="InterPro" id="IPR037229">
    <property type="entry name" value="Ribosomal_bL35_sf"/>
</dbReference>
<dbReference type="PRINTS" id="PR00064">
    <property type="entry name" value="RIBOSOMALL35"/>
</dbReference>
<dbReference type="NCBIfam" id="TIGR00001">
    <property type="entry name" value="rpmI_bact"/>
    <property type="match status" value="1"/>
</dbReference>
<evidence type="ECO:0000313" key="7">
    <source>
        <dbReference type="EMBL" id="OGM68817.1"/>
    </source>
</evidence>
<dbReference type="HAMAP" id="MF_00514">
    <property type="entry name" value="Ribosomal_bL35"/>
    <property type="match status" value="1"/>
</dbReference>
<dbReference type="Proteomes" id="UP000178429">
    <property type="component" value="Unassembled WGS sequence"/>
</dbReference>
<organism evidence="7 8">
    <name type="scientific">Candidatus Woesebacteria bacterium RIFCSPLOWO2_01_FULL_44_14</name>
    <dbReference type="NCBI Taxonomy" id="1802525"/>
    <lineage>
        <taxon>Bacteria</taxon>
        <taxon>Candidatus Woeseibacteriota</taxon>
    </lineage>
</organism>
<accession>A0A1F8BXM4</accession>